<feature type="region of interest" description="Disordered" evidence="1">
    <location>
        <begin position="88"/>
        <end position="111"/>
    </location>
</feature>
<dbReference type="Proteomes" id="UP000691718">
    <property type="component" value="Unassembled WGS sequence"/>
</dbReference>
<evidence type="ECO:0000313" key="2">
    <source>
        <dbReference type="EMBL" id="CAG4982588.1"/>
    </source>
</evidence>
<dbReference type="OrthoDB" id="7480986at2759"/>
<gene>
    <name evidence="2" type="ORF">PAPOLLO_LOCUS10477</name>
</gene>
<organism evidence="2 3">
    <name type="scientific">Parnassius apollo</name>
    <name type="common">Apollo butterfly</name>
    <name type="synonym">Papilio apollo</name>
    <dbReference type="NCBI Taxonomy" id="110799"/>
    <lineage>
        <taxon>Eukaryota</taxon>
        <taxon>Metazoa</taxon>
        <taxon>Ecdysozoa</taxon>
        <taxon>Arthropoda</taxon>
        <taxon>Hexapoda</taxon>
        <taxon>Insecta</taxon>
        <taxon>Pterygota</taxon>
        <taxon>Neoptera</taxon>
        <taxon>Endopterygota</taxon>
        <taxon>Lepidoptera</taxon>
        <taxon>Glossata</taxon>
        <taxon>Ditrysia</taxon>
        <taxon>Papilionoidea</taxon>
        <taxon>Papilionidae</taxon>
        <taxon>Parnassiinae</taxon>
        <taxon>Parnassini</taxon>
        <taxon>Parnassius</taxon>
        <taxon>Parnassius</taxon>
    </lineage>
</organism>
<sequence length="185" mass="21485">MKISFEAPYKKKEIIQCKRCQRFGHSKNQCFRPYRCVKCGSAHPTTTCTKKPDTEATCANCDEKHPASYKGCKVYKQYRERILKLDSKSKGKPMPNNIETKNLDPHLSTKTNCTDNQNLTKTYSEAAKTKEQYTQQNIKNDLADFSDLMDIMFEKLQHSMVTMMEKIMDKMMDRMVKLVSSLVKK</sequence>
<name>A0A8S3WY02_PARAO</name>
<evidence type="ECO:0000256" key="1">
    <source>
        <dbReference type="SAM" id="MobiDB-lite"/>
    </source>
</evidence>
<protein>
    <submittedName>
        <fullName evidence="2">(apollo) hypothetical protein</fullName>
    </submittedName>
</protein>
<dbReference type="AlphaFoldDB" id="A0A8S3WY02"/>
<evidence type="ECO:0000313" key="3">
    <source>
        <dbReference type="Proteomes" id="UP000691718"/>
    </source>
</evidence>
<reference evidence="2" key="1">
    <citation type="submission" date="2021-04" db="EMBL/GenBank/DDBJ databases">
        <authorList>
            <person name="Tunstrom K."/>
        </authorList>
    </citation>
    <scope>NUCLEOTIDE SEQUENCE</scope>
</reference>
<proteinExistence type="predicted"/>
<dbReference type="EMBL" id="CAJQZP010000746">
    <property type="protein sequence ID" value="CAG4982588.1"/>
    <property type="molecule type" value="Genomic_DNA"/>
</dbReference>
<keyword evidence="3" id="KW-1185">Reference proteome</keyword>
<accession>A0A8S3WY02</accession>
<comment type="caution">
    <text evidence="2">The sequence shown here is derived from an EMBL/GenBank/DDBJ whole genome shotgun (WGS) entry which is preliminary data.</text>
</comment>